<dbReference type="Proteomes" id="UP000295008">
    <property type="component" value="Unassembled WGS sequence"/>
</dbReference>
<feature type="transmembrane region" description="Helical" evidence="4">
    <location>
        <begin position="290"/>
        <end position="311"/>
    </location>
</feature>
<feature type="transmembrane region" description="Helical" evidence="4">
    <location>
        <begin position="396"/>
        <end position="415"/>
    </location>
</feature>
<evidence type="ECO:0000256" key="1">
    <source>
        <dbReference type="ARBA" id="ARBA00005278"/>
    </source>
</evidence>
<accession>A0A4R1RGY9</accession>
<feature type="transmembrane region" description="Helical" evidence="4">
    <location>
        <begin position="332"/>
        <end position="351"/>
    </location>
</feature>
<dbReference type="PANTHER" id="PTHR22550:SF5">
    <property type="entry name" value="LEUCINE ZIPPER PROTEIN 4"/>
    <property type="match status" value="1"/>
</dbReference>
<protein>
    <submittedName>
        <fullName evidence="5">Spore germination protein KA</fullName>
    </submittedName>
</protein>
<sequence length="550" mass="62058">MKFSAFFGRLFQFHRKDQRFSLGNQSFERPPLPKKEPGAELSRDLAENEAQLKEIFGLPTNMDVVIRDFEIPALNRKALIIYIDGLSDRNTQNFAILEPLMVLGHDESGDSGDVIERVYQKLLPGHQIQRTKKRQDVIFGVLDGSSALLVDGGNEALIIETKGWEHRGIEKPSNEPVVRGPQESFNENFRANTASIRRYIRDPKLYTEILRVGKRSNNLLGMMYIEDIANPKLVEEVKYRIQTIAETVDYIPETGMLEEFLEDHPKSLVPQMLSTERPDRVAAYLREGHVALLMANSPFSLVVPITFTIFLHAAEDYYLRWPFGNFLRLIRSGAIFIALLLPAIYIGVVNYHQEMIPTDLLLAMTAAREAVPFPAFVEIIFMEFAFELIREAGVRIPSVIGPTIGIVGALILGQAAVSASIVSPILIIIIAITALASFVVPNYNASFTIRISRFIFVVLAAVLGFFGIAFGVFVLALHLASINSFGVPFLTPIAPYRPKNKDRVLRPRSYAQPYRPVFLRPLDAIRQKWNARPWDRPQADHSEEEDDHDS</sequence>
<evidence type="ECO:0000256" key="3">
    <source>
        <dbReference type="SAM" id="MobiDB-lite"/>
    </source>
</evidence>
<keyword evidence="4" id="KW-0812">Transmembrane</keyword>
<evidence type="ECO:0000256" key="4">
    <source>
        <dbReference type="SAM" id="Phobius"/>
    </source>
</evidence>
<dbReference type="InterPro" id="IPR004995">
    <property type="entry name" value="Spore_Ger"/>
</dbReference>
<dbReference type="PANTHER" id="PTHR22550">
    <property type="entry name" value="SPORE GERMINATION PROTEIN"/>
    <property type="match status" value="1"/>
</dbReference>
<dbReference type="InterPro" id="IPR050768">
    <property type="entry name" value="UPF0353/GerABKA_families"/>
</dbReference>
<evidence type="ECO:0000313" key="5">
    <source>
        <dbReference type="EMBL" id="TCL65303.1"/>
    </source>
</evidence>
<keyword evidence="4" id="KW-1133">Transmembrane helix</keyword>
<dbReference type="OrthoDB" id="9772630at2"/>
<feature type="region of interest" description="Disordered" evidence="3">
    <location>
        <begin position="531"/>
        <end position="550"/>
    </location>
</feature>
<dbReference type="Pfam" id="PF03323">
    <property type="entry name" value="GerA"/>
    <property type="match status" value="1"/>
</dbReference>
<dbReference type="GO" id="GO:0009847">
    <property type="term" value="P:spore germination"/>
    <property type="evidence" value="ECO:0007669"/>
    <property type="project" value="InterPro"/>
</dbReference>
<dbReference type="PIRSF" id="PIRSF005690">
    <property type="entry name" value="GerBA"/>
    <property type="match status" value="1"/>
</dbReference>
<proteinExistence type="inferred from homology"/>
<organism evidence="5 6">
    <name type="scientific">Hydrogenispora ethanolica</name>
    <dbReference type="NCBI Taxonomy" id="1082276"/>
    <lineage>
        <taxon>Bacteria</taxon>
        <taxon>Bacillati</taxon>
        <taxon>Bacillota</taxon>
        <taxon>Hydrogenispora</taxon>
    </lineage>
</organism>
<reference evidence="5 6" key="1">
    <citation type="submission" date="2019-03" db="EMBL/GenBank/DDBJ databases">
        <title>Genomic Encyclopedia of Type Strains, Phase IV (KMG-IV): sequencing the most valuable type-strain genomes for metagenomic binning, comparative biology and taxonomic classification.</title>
        <authorList>
            <person name="Goeker M."/>
        </authorList>
    </citation>
    <scope>NUCLEOTIDE SEQUENCE [LARGE SCALE GENOMIC DNA]</scope>
    <source>
        <strain evidence="5 6">LX-B</strain>
    </source>
</reference>
<feature type="transmembrane region" description="Helical" evidence="4">
    <location>
        <begin position="455"/>
        <end position="480"/>
    </location>
</feature>
<keyword evidence="6" id="KW-1185">Reference proteome</keyword>
<comment type="caution">
    <text evidence="5">The sequence shown here is derived from an EMBL/GenBank/DDBJ whole genome shotgun (WGS) entry which is preliminary data.</text>
</comment>
<feature type="transmembrane region" description="Helical" evidence="4">
    <location>
        <begin position="421"/>
        <end position="443"/>
    </location>
</feature>
<evidence type="ECO:0000313" key="6">
    <source>
        <dbReference type="Proteomes" id="UP000295008"/>
    </source>
</evidence>
<feature type="transmembrane region" description="Helical" evidence="4">
    <location>
        <begin position="371"/>
        <end position="389"/>
    </location>
</feature>
<name>A0A4R1RGY9_HYDET</name>
<evidence type="ECO:0000256" key="2">
    <source>
        <dbReference type="ARBA" id="ARBA00023136"/>
    </source>
</evidence>
<dbReference type="EMBL" id="SLUN01000017">
    <property type="protein sequence ID" value="TCL65303.1"/>
    <property type="molecule type" value="Genomic_DNA"/>
</dbReference>
<dbReference type="GO" id="GO:0016020">
    <property type="term" value="C:membrane"/>
    <property type="evidence" value="ECO:0007669"/>
    <property type="project" value="InterPro"/>
</dbReference>
<comment type="similarity">
    <text evidence="1">Belongs to the GerABKA family.</text>
</comment>
<gene>
    <name evidence="5" type="ORF">EDC14_101751</name>
</gene>
<dbReference type="RefSeq" id="WP_132014979.1">
    <property type="nucleotide sequence ID" value="NZ_SLUN01000017.1"/>
</dbReference>
<dbReference type="AlphaFoldDB" id="A0A4R1RGY9"/>
<keyword evidence="2 4" id="KW-0472">Membrane</keyword>